<comment type="subcellular location">
    <subcellularLocation>
        <location evidence="1">Cell membrane</location>
        <topology evidence="1">Multi-pass membrane protein</topology>
    </subcellularLocation>
</comment>
<dbReference type="AlphaFoldDB" id="A0A239TH98"/>
<sequence>MDNTNQSKHAQDEHDSTERHTKKKKKFKFRMPGAFVILFILTVVAVIATWVIPAGAYSKLSYEPGAQQLKIENPHKEIKKVPATQKELDKMGVKIHIEQFKSGAINKPVSIPDTYERLDQNPAGPGEITNAMVEGTIEAVDIMVFIFVLGGLIGVVSASGSFESGLLALTKKTKGHEFLLIFMVSILMVLGGTLCGIEEEAVAFYPILVPIFIAMGYDSIVCVGAIFLASSVGTTFSTINPFSVVIASNAAGITFTEGLYWRVAGCIVGAIFVIGYLYWYSQRIKKDHKLSYSYEDRESFEKQWSVMGKDAHADNFSWRKKIILILFVIPFPLMVWGVMTQGWWFPVMASMFLAVTIVIMFIAGTGKNGLGEKGTVDAFVNGASSLVGVSLIIGLARGINLVMNEGLISDTILHFSSTLVQNVSGPIFIIIILFIFFFLGFIVPSSSGLAVLAMPIFAPLADTVGIPRFVMVTAYQFGQYAMLFLAPTGLVMATLQMLDMKYSHWFRFVWPVVVFVLVFGGAMLVTQVLVYS</sequence>
<feature type="transmembrane region" description="Helical" evidence="7">
    <location>
        <begin position="477"/>
        <end position="496"/>
    </location>
</feature>
<evidence type="ECO:0000256" key="7">
    <source>
        <dbReference type="SAM" id="Phobius"/>
    </source>
</evidence>
<feature type="transmembrane region" description="Helical" evidence="7">
    <location>
        <begin position="322"/>
        <end position="339"/>
    </location>
</feature>
<evidence type="ECO:0000256" key="1">
    <source>
        <dbReference type="ARBA" id="ARBA00004651"/>
    </source>
</evidence>
<keyword evidence="4 7" id="KW-1133">Transmembrane helix</keyword>
<name>A0A239TH98_9STAP</name>
<evidence type="ECO:0000313" key="8">
    <source>
        <dbReference type="EMBL" id="GEP85366.1"/>
    </source>
</evidence>
<feature type="transmembrane region" description="Helical" evidence="7">
    <location>
        <begin position="29"/>
        <end position="52"/>
    </location>
</feature>
<dbReference type="GO" id="GO:0005886">
    <property type="term" value="C:plasma membrane"/>
    <property type="evidence" value="ECO:0007669"/>
    <property type="project" value="UniProtKB-SubCell"/>
</dbReference>
<feature type="transmembrane region" description="Helical" evidence="7">
    <location>
        <begin position="345"/>
        <end position="366"/>
    </location>
</feature>
<dbReference type="PANTHER" id="PTHR43652:SF6">
    <property type="entry name" value="ARGININE REPRESSOR"/>
    <property type="match status" value="1"/>
</dbReference>
<keyword evidence="9" id="KW-1185">Reference proteome</keyword>
<evidence type="ECO:0000256" key="5">
    <source>
        <dbReference type="ARBA" id="ARBA00023136"/>
    </source>
</evidence>
<dbReference type="EMBL" id="BKAR01000027">
    <property type="protein sequence ID" value="GEP85366.1"/>
    <property type="molecule type" value="Genomic_DNA"/>
</dbReference>
<keyword evidence="3 7" id="KW-0812">Transmembrane</keyword>
<comment type="caution">
    <text evidence="8">The sequence shown here is derived from an EMBL/GenBank/DDBJ whole genome shotgun (WGS) entry which is preliminary data.</text>
</comment>
<dbReference type="PANTHER" id="PTHR43652">
    <property type="entry name" value="BASIC AMINO ACID ANTIPORTER YFCC-RELATED"/>
    <property type="match status" value="1"/>
</dbReference>
<feature type="transmembrane region" description="Helical" evidence="7">
    <location>
        <begin position="235"/>
        <end position="253"/>
    </location>
</feature>
<feature type="region of interest" description="Disordered" evidence="6">
    <location>
        <begin position="1"/>
        <end position="24"/>
    </location>
</feature>
<feature type="transmembrane region" description="Helical" evidence="7">
    <location>
        <begin position="419"/>
        <end position="442"/>
    </location>
</feature>
<dbReference type="Pfam" id="PF03606">
    <property type="entry name" value="DcuC"/>
    <property type="match status" value="1"/>
</dbReference>
<evidence type="ECO:0000256" key="4">
    <source>
        <dbReference type="ARBA" id="ARBA00022989"/>
    </source>
</evidence>
<reference evidence="8 9" key="1">
    <citation type="submission" date="2019-07" db="EMBL/GenBank/DDBJ databases">
        <title>Whole genome shotgun sequence of Staphylococcus piscifermentans NBRC 109625.</title>
        <authorList>
            <person name="Hosoyama A."/>
            <person name="Uohara A."/>
            <person name="Ohji S."/>
            <person name="Ichikawa N."/>
        </authorList>
    </citation>
    <scope>NUCLEOTIDE SEQUENCE [LARGE SCALE GENOMIC DNA]</scope>
    <source>
        <strain evidence="8 9">NBRC 109625</strain>
    </source>
</reference>
<feature type="transmembrane region" description="Helical" evidence="7">
    <location>
        <begin position="508"/>
        <end position="530"/>
    </location>
</feature>
<evidence type="ECO:0000256" key="3">
    <source>
        <dbReference type="ARBA" id="ARBA00022692"/>
    </source>
</evidence>
<keyword evidence="2" id="KW-1003">Cell membrane</keyword>
<dbReference type="Proteomes" id="UP000321736">
    <property type="component" value="Unassembled WGS sequence"/>
</dbReference>
<organism evidence="8 9">
    <name type="scientific">Staphylococcus piscifermentans</name>
    <dbReference type="NCBI Taxonomy" id="70258"/>
    <lineage>
        <taxon>Bacteria</taxon>
        <taxon>Bacillati</taxon>
        <taxon>Bacillota</taxon>
        <taxon>Bacilli</taxon>
        <taxon>Bacillales</taxon>
        <taxon>Staphylococcaceae</taxon>
        <taxon>Staphylococcus</taxon>
    </lineage>
</organism>
<keyword evidence="5 7" id="KW-0472">Membrane</keyword>
<feature type="transmembrane region" description="Helical" evidence="7">
    <location>
        <begin position="178"/>
        <end position="197"/>
    </location>
</feature>
<feature type="compositionally biased region" description="Basic and acidic residues" evidence="6">
    <location>
        <begin position="9"/>
        <end position="19"/>
    </location>
</feature>
<dbReference type="InterPro" id="IPR051679">
    <property type="entry name" value="DASS-Related_Transporters"/>
</dbReference>
<feature type="transmembrane region" description="Helical" evidence="7">
    <location>
        <begin position="449"/>
        <end position="471"/>
    </location>
</feature>
<accession>A0A239TH98</accession>
<evidence type="ECO:0000256" key="2">
    <source>
        <dbReference type="ARBA" id="ARBA00022475"/>
    </source>
</evidence>
<evidence type="ECO:0000256" key="6">
    <source>
        <dbReference type="SAM" id="MobiDB-lite"/>
    </source>
</evidence>
<feature type="transmembrane region" description="Helical" evidence="7">
    <location>
        <begin position="203"/>
        <end position="228"/>
    </location>
</feature>
<feature type="transmembrane region" description="Helical" evidence="7">
    <location>
        <begin position="259"/>
        <end position="279"/>
    </location>
</feature>
<gene>
    <name evidence="8" type="ORF">SPI02_19510</name>
</gene>
<feature type="transmembrane region" description="Helical" evidence="7">
    <location>
        <begin position="142"/>
        <end position="166"/>
    </location>
</feature>
<feature type="transmembrane region" description="Helical" evidence="7">
    <location>
        <begin position="378"/>
        <end position="399"/>
    </location>
</feature>
<dbReference type="InterPro" id="IPR018385">
    <property type="entry name" value="C4_dicarb_anaerob_car-like"/>
</dbReference>
<protein>
    <submittedName>
        <fullName evidence="8">Uncharacterized protein</fullName>
    </submittedName>
</protein>
<evidence type="ECO:0000313" key="9">
    <source>
        <dbReference type="Proteomes" id="UP000321736"/>
    </source>
</evidence>
<proteinExistence type="predicted"/>